<proteinExistence type="predicted"/>
<dbReference type="AlphaFoldDB" id="A0A3N4Z4J5"/>
<keyword evidence="2" id="KW-1185">Reference proteome</keyword>
<evidence type="ECO:0000313" key="2">
    <source>
        <dbReference type="Proteomes" id="UP000280726"/>
    </source>
</evidence>
<reference evidence="1 2" key="1">
    <citation type="submission" date="2018-11" db="EMBL/GenBank/DDBJ databases">
        <title>Sequencing the genomes of 1000 actinobacteria strains.</title>
        <authorList>
            <person name="Klenk H.-P."/>
        </authorList>
    </citation>
    <scope>NUCLEOTIDE SEQUENCE [LARGE SCALE GENOMIC DNA]</scope>
    <source>
        <strain evidence="1 2">DSM 14418</strain>
    </source>
</reference>
<sequence>MELGVLFLLVLACLVYVALGVWVISAIFPALEDDELSPDDTAVTLTQKEPHR</sequence>
<evidence type="ECO:0008006" key="3">
    <source>
        <dbReference type="Google" id="ProtNLM"/>
    </source>
</evidence>
<evidence type="ECO:0000313" key="1">
    <source>
        <dbReference type="EMBL" id="RPF28229.1"/>
    </source>
</evidence>
<comment type="caution">
    <text evidence="1">The sequence shown here is derived from an EMBL/GenBank/DDBJ whole genome shotgun (WGS) entry which is preliminary data.</text>
</comment>
<accession>A0A3N4Z4J5</accession>
<organism evidence="1 2">
    <name type="scientific">Georgenia muralis</name>
    <dbReference type="NCBI Taxonomy" id="154117"/>
    <lineage>
        <taxon>Bacteria</taxon>
        <taxon>Bacillati</taxon>
        <taxon>Actinomycetota</taxon>
        <taxon>Actinomycetes</taxon>
        <taxon>Micrococcales</taxon>
        <taxon>Bogoriellaceae</taxon>
        <taxon>Georgenia</taxon>
    </lineage>
</organism>
<name>A0A3N4Z4J5_9MICO</name>
<dbReference type="Proteomes" id="UP000280726">
    <property type="component" value="Unassembled WGS sequence"/>
</dbReference>
<dbReference type="EMBL" id="RKRA01000001">
    <property type="protein sequence ID" value="RPF28229.1"/>
    <property type="molecule type" value="Genomic_DNA"/>
</dbReference>
<gene>
    <name evidence="1" type="ORF">EDD32_2745</name>
</gene>
<protein>
    <recommendedName>
        <fullName evidence="3">Cbb3-type cytochrome oxidase assembly protein CcoS</fullName>
    </recommendedName>
</protein>